<dbReference type="Pfam" id="PF16793">
    <property type="entry name" value="RepB_primase"/>
    <property type="match status" value="1"/>
</dbReference>
<feature type="compositionally biased region" description="Basic and acidic residues" evidence="2">
    <location>
        <begin position="351"/>
        <end position="364"/>
    </location>
</feature>
<feature type="region of interest" description="Disordered" evidence="2">
    <location>
        <begin position="317"/>
        <end position="388"/>
    </location>
</feature>
<feature type="domain" description="RepB/MobA-like C-terminal" evidence="5">
    <location>
        <begin position="678"/>
        <end position="730"/>
    </location>
</feature>
<gene>
    <name evidence="6" type="ORF">F8M41_017704</name>
</gene>
<dbReference type="InterPro" id="IPR054366">
    <property type="entry name" value="RepB/MobA-like_C"/>
</dbReference>
<accession>A0A8H3WV75</accession>
<dbReference type="OrthoDB" id="4538440at2759"/>
<proteinExistence type="predicted"/>
<feature type="compositionally biased region" description="Basic and acidic residues" evidence="2">
    <location>
        <begin position="411"/>
        <end position="437"/>
    </location>
</feature>
<organism evidence="6 7">
    <name type="scientific">Gigaspora margarita</name>
    <dbReference type="NCBI Taxonomy" id="4874"/>
    <lineage>
        <taxon>Eukaryota</taxon>
        <taxon>Fungi</taxon>
        <taxon>Fungi incertae sedis</taxon>
        <taxon>Mucoromycota</taxon>
        <taxon>Glomeromycotina</taxon>
        <taxon>Glomeromycetes</taxon>
        <taxon>Diversisporales</taxon>
        <taxon>Gigasporaceae</taxon>
        <taxon>Gigaspora</taxon>
    </lineage>
</organism>
<keyword evidence="7" id="KW-1185">Reference proteome</keyword>
<dbReference type="Proteomes" id="UP000439903">
    <property type="component" value="Unassembled WGS sequence"/>
</dbReference>
<dbReference type="Gene3D" id="1.10.1240.50">
    <property type="match status" value="1"/>
</dbReference>
<evidence type="ECO:0000256" key="2">
    <source>
        <dbReference type="SAM" id="MobiDB-lite"/>
    </source>
</evidence>
<evidence type="ECO:0000259" key="4">
    <source>
        <dbReference type="Pfam" id="PF16793"/>
    </source>
</evidence>
<evidence type="ECO:0000259" key="3">
    <source>
        <dbReference type="Pfam" id="PF03389"/>
    </source>
</evidence>
<dbReference type="Pfam" id="PF03389">
    <property type="entry name" value="MobA_MobL"/>
    <property type="match status" value="1"/>
</dbReference>
<dbReference type="Gene3D" id="3.30.70.1790">
    <property type="entry name" value="RepB DNA-primase, N-terminal domain"/>
    <property type="match status" value="1"/>
</dbReference>
<protein>
    <submittedName>
        <fullName evidence="6">DNA primase</fullName>
    </submittedName>
</protein>
<evidence type="ECO:0000259" key="5">
    <source>
        <dbReference type="Pfam" id="PF22448"/>
    </source>
</evidence>
<evidence type="ECO:0000313" key="7">
    <source>
        <dbReference type="Proteomes" id="UP000439903"/>
    </source>
</evidence>
<dbReference type="Gene3D" id="3.30.1490.240">
    <property type="entry name" value="RepB DNA-primase, N-terminal domain"/>
    <property type="match status" value="1"/>
</dbReference>
<feature type="region of interest" description="Disordered" evidence="2">
    <location>
        <begin position="408"/>
        <end position="442"/>
    </location>
</feature>
<dbReference type="NCBIfam" id="NF041496">
    <property type="entry name" value="MobQ"/>
    <property type="match status" value="1"/>
</dbReference>
<sequence length="758" mass="84444">MAARYPGASSEGRTYTSLRDVCGPVGGFPAFSLRVSLCPTWRRKSPMAIYHLSAKPISRATGRSATGAAAYRAGVKITDERTGQVFDYTRKRGIDYAEILAPANATEWAHDRAKLWNAVEATEKRKDAQLCREVEVALPCELTPEQMRDLVRDFARANFVERGMVADVVIHHAKGHNPHAHILLTMRGIGPDGFGQKHRDWNQKELLEGWRKSWERRANLALKKAGHEAHIDHRTLEAQGIERVPQIHIGPHVVEMEAQGIQTKRGARALEIEQTNAQIIDLQHYREAIDRERDYAIEAGAERRAVSRRDRTIGAELGNASGRDAADLSRAAAGQPGAGRNVEPAPAAGRRNLEGSGIEHREVRSAAQEAVRGRDASQPWPDVAALSGGDLKRHAGGGSYERVLALAESARSQEHRDAGRAGRGRGAETSHRGRAEEAAMSQPDRTYLAVHRQLEAMSCDFYEIGIRDRDGRMLTRTWSKAKALKSVPWLKRENAKGADIYVRPAGEENQGLVLVDDLTKGQIDRMKSEGYAPVAVVETSPLNHQAWVRLSDRPLSPEVATIAGKHLAKQYGADLNSADWRHFGRLAGFTNRKPEHTTKHGRSPWVLCHEAPGRVAKNGLELAQKAQKHVFERKAQAECKNRLEAAKKAPQRFRGHDPIREYQNQLTRRLEARYGANMDMSRADFMICKDMAKQGYSSEQLEQALTAASPELPTRKLGHEMDYCQRTVRAVFADKEVQQELQRRHAKSLSRVGPTHSL</sequence>
<evidence type="ECO:0000313" key="6">
    <source>
        <dbReference type="EMBL" id="KAF0332997.1"/>
    </source>
</evidence>
<name>A0A8H3WV75_GIGMA</name>
<feature type="domain" description="RepB-like DNA primase" evidence="4">
    <location>
        <begin position="486"/>
        <end position="628"/>
    </location>
</feature>
<dbReference type="InterPro" id="IPR039459">
    <property type="entry name" value="RepB-like_DNA_primase_dom"/>
</dbReference>
<feature type="domain" description="MobA/MobL protein" evidence="3">
    <location>
        <begin position="63"/>
        <end position="258"/>
    </location>
</feature>
<dbReference type="EMBL" id="WTPW01004111">
    <property type="protein sequence ID" value="KAF0332997.1"/>
    <property type="molecule type" value="Genomic_DNA"/>
</dbReference>
<dbReference type="Gene3D" id="3.30.930.30">
    <property type="match status" value="1"/>
</dbReference>
<evidence type="ECO:0000256" key="1">
    <source>
        <dbReference type="ARBA" id="ARBA00022971"/>
    </source>
</evidence>
<keyword evidence="1" id="KW-0184">Conjugation</keyword>
<dbReference type="AlphaFoldDB" id="A0A8H3WV75"/>
<dbReference type="InterPro" id="IPR005053">
    <property type="entry name" value="MobA_MobL"/>
</dbReference>
<reference evidence="6 7" key="1">
    <citation type="journal article" date="2019" name="Environ. Microbiol.">
        <title>At the nexus of three kingdoms: the genome of the mycorrhizal fungus Gigaspora margarita provides insights into plant, endobacterial and fungal interactions.</title>
        <authorList>
            <person name="Venice F."/>
            <person name="Ghignone S."/>
            <person name="Salvioli di Fossalunga A."/>
            <person name="Amselem J."/>
            <person name="Novero M."/>
            <person name="Xianan X."/>
            <person name="Sedzielewska Toro K."/>
            <person name="Morin E."/>
            <person name="Lipzen A."/>
            <person name="Grigoriev I.V."/>
            <person name="Henrissat B."/>
            <person name="Martin F.M."/>
            <person name="Bonfante P."/>
        </authorList>
    </citation>
    <scope>NUCLEOTIDE SEQUENCE [LARGE SCALE GENOMIC DNA]</scope>
    <source>
        <strain evidence="6 7">BEG34</strain>
    </source>
</reference>
<dbReference type="Pfam" id="PF22448">
    <property type="entry name" value="RepB_primase_C"/>
    <property type="match status" value="1"/>
</dbReference>
<comment type="caution">
    <text evidence="6">The sequence shown here is derived from an EMBL/GenBank/DDBJ whole genome shotgun (WGS) entry which is preliminary data.</text>
</comment>